<accession>A0A9P7XIN6</accession>
<comment type="caution">
    <text evidence="1">The sequence shown here is derived from an EMBL/GenBank/DDBJ whole genome shotgun (WGS) entry which is preliminary data.</text>
</comment>
<organism evidence="1 2">
    <name type="scientific">Linnemannia hyalina</name>
    <dbReference type="NCBI Taxonomy" id="64524"/>
    <lineage>
        <taxon>Eukaryota</taxon>
        <taxon>Fungi</taxon>
        <taxon>Fungi incertae sedis</taxon>
        <taxon>Mucoromycota</taxon>
        <taxon>Mortierellomycotina</taxon>
        <taxon>Mortierellomycetes</taxon>
        <taxon>Mortierellales</taxon>
        <taxon>Mortierellaceae</taxon>
        <taxon>Linnemannia</taxon>
    </lineage>
</organism>
<name>A0A9P7XIN6_9FUNG</name>
<gene>
    <name evidence="1" type="ORF">KI688_007541</name>
</gene>
<dbReference type="OrthoDB" id="2406883at2759"/>
<keyword evidence="2" id="KW-1185">Reference proteome</keyword>
<proteinExistence type="predicted"/>
<evidence type="ECO:0000313" key="2">
    <source>
        <dbReference type="Proteomes" id="UP000707451"/>
    </source>
</evidence>
<dbReference type="EMBL" id="JAHRHY010000025">
    <property type="protein sequence ID" value="KAG9061203.1"/>
    <property type="molecule type" value="Genomic_DNA"/>
</dbReference>
<reference evidence="1" key="1">
    <citation type="submission" date="2021-06" db="EMBL/GenBank/DDBJ databases">
        <title>Genome Sequence of Mortierella hyaline Strain SCG-10, a Cold-Adapted, Nitrate-Reducing Fungus Isolated from Soil in Minnesota, USA.</title>
        <authorList>
            <person name="Aldossari N."/>
        </authorList>
    </citation>
    <scope>NUCLEOTIDE SEQUENCE</scope>
    <source>
        <strain evidence="1">SCG-10</strain>
    </source>
</reference>
<protein>
    <submittedName>
        <fullName evidence="1">Uncharacterized protein</fullName>
    </submittedName>
</protein>
<dbReference type="Proteomes" id="UP000707451">
    <property type="component" value="Unassembled WGS sequence"/>
</dbReference>
<sequence length="137" mass="15092">MLAAFATISFAEPSSSTSGTSGCSDLASRHGVNITYTEVAKCFDSIPFNKEAARATLESVTTLFNDYYISRDAAMAPFLAKPLQTDPVDIVAKFKRIGRTRYTSDRKFHTDVYEAIESLHDGHAMYFRTSQNAAVMS</sequence>
<evidence type="ECO:0000313" key="1">
    <source>
        <dbReference type="EMBL" id="KAG9061203.1"/>
    </source>
</evidence>
<dbReference type="AlphaFoldDB" id="A0A9P7XIN6"/>